<dbReference type="PANTHER" id="PTHR47506">
    <property type="entry name" value="TRANSCRIPTIONAL REGULATORY PROTEIN"/>
    <property type="match status" value="1"/>
</dbReference>
<name>A0A1H7ZMC4_9FLAO</name>
<dbReference type="Proteomes" id="UP000199450">
    <property type="component" value="Unassembled WGS sequence"/>
</dbReference>
<dbReference type="Pfam" id="PF00440">
    <property type="entry name" value="TetR_N"/>
    <property type="match status" value="1"/>
</dbReference>
<dbReference type="SUPFAM" id="SSF48498">
    <property type="entry name" value="Tetracyclin repressor-like, C-terminal domain"/>
    <property type="match status" value="1"/>
</dbReference>
<dbReference type="InterPro" id="IPR036271">
    <property type="entry name" value="Tet_transcr_reg_TetR-rel_C_sf"/>
</dbReference>
<keyword evidence="2 4" id="KW-0238">DNA-binding</keyword>
<proteinExistence type="predicted"/>
<dbReference type="AlphaFoldDB" id="A0A1H7ZMC4"/>
<reference evidence="7" key="1">
    <citation type="submission" date="2016-10" db="EMBL/GenBank/DDBJ databases">
        <authorList>
            <person name="Varghese N."/>
            <person name="Submissions S."/>
        </authorList>
    </citation>
    <scope>NUCLEOTIDE SEQUENCE [LARGE SCALE GENOMIC DNA]</scope>
    <source>
        <strain evidence="7">DSM 17453</strain>
    </source>
</reference>
<evidence type="ECO:0000256" key="2">
    <source>
        <dbReference type="ARBA" id="ARBA00023125"/>
    </source>
</evidence>
<protein>
    <submittedName>
        <fullName evidence="6">DNA-binding transcriptional regulator, AcrR family</fullName>
    </submittedName>
</protein>
<dbReference type="InterPro" id="IPR001647">
    <property type="entry name" value="HTH_TetR"/>
</dbReference>
<dbReference type="OrthoDB" id="9798857at2"/>
<dbReference type="PROSITE" id="PS50977">
    <property type="entry name" value="HTH_TETR_2"/>
    <property type="match status" value="1"/>
</dbReference>
<gene>
    <name evidence="6" type="ORF">SAMN05421856_104356</name>
</gene>
<feature type="DNA-binding region" description="H-T-H motif" evidence="4">
    <location>
        <begin position="28"/>
        <end position="47"/>
    </location>
</feature>
<dbReference type="SUPFAM" id="SSF46689">
    <property type="entry name" value="Homeodomain-like"/>
    <property type="match status" value="1"/>
</dbReference>
<feature type="domain" description="HTH tetR-type" evidence="5">
    <location>
        <begin position="5"/>
        <end position="65"/>
    </location>
</feature>
<dbReference type="PANTHER" id="PTHR47506:SF3">
    <property type="entry name" value="HTH-TYPE TRANSCRIPTIONAL REGULATOR LMRA"/>
    <property type="match status" value="1"/>
</dbReference>
<evidence type="ECO:0000313" key="6">
    <source>
        <dbReference type="EMBL" id="SEM59094.1"/>
    </source>
</evidence>
<evidence type="ECO:0000256" key="3">
    <source>
        <dbReference type="ARBA" id="ARBA00023163"/>
    </source>
</evidence>
<keyword evidence="1" id="KW-0805">Transcription regulation</keyword>
<dbReference type="EMBL" id="FOBV01000004">
    <property type="protein sequence ID" value="SEM59094.1"/>
    <property type="molecule type" value="Genomic_DNA"/>
</dbReference>
<evidence type="ECO:0000259" key="5">
    <source>
        <dbReference type="PROSITE" id="PS50977"/>
    </source>
</evidence>
<dbReference type="RefSeq" id="WP_090000022.1">
    <property type="nucleotide sequence ID" value="NZ_FOBV01000004.1"/>
</dbReference>
<evidence type="ECO:0000256" key="1">
    <source>
        <dbReference type="ARBA" id="ARBA00023015"/>
    </source>
</evidence>
<dbReference type="PRINTS" id="PR00455">
    <property type="entry name" value="HTHTETR"/>
</dbReference>
<sequence>MSKAEKTKQFIIEKTASLFNTKGYISTTLSDITEVTGLTKGSIYGNFENKDEVALEVYKYNAKLLKQSMSRSFSEEFPSSIDKLRAFVAFYRKNWQPVFLNGGCPLMNAATEADDTMPDLKNQVVKSFEEWIIKISEVITQGQKTGEMNEKADAGEYASLFVMLIEGGILLSKTTGEEKFLNQALDRILSIIDKELNKHPS</sequence>
<accession>A0A1H7ZMC4</accession>
<evidence type="ECO:0000256" key="4">
    <source>
        <dbReference type="PROSITE-ProRule" id="PRU00335"/>
    </source>
</evidence>
<dbReference type="STRING" id="295069.SAMN05421856_104356"/>
<keyword evidence="7" id="KW-1185">Reference proteome</keyword>
<dbReference type="Pfam" id="PF16925">
    <property type="entry name" value="TetR_C_13"/>
    <property type="match status" value="1"/>
</dbReference>
<evidence type="ECO:0000313" key="7">
    <source>
        <dbReference type="Proteomes" id="UP000199450"/>
    </source>
</evidence>
<dbReference type="InterPro" id="IPR009057">
    <property type="entry name" value="Homeodomain-like_sf"/>
</dbReference>
<organism evidence="6 7">
    <name type="scientific">Chryseobacterium taichungense</name>
    <dbReference type="NCBI Taxonomy" id="295069"/>
    <lineage>
        <taxon>Bacteria</taxon>
        <taxon>Pseudomonadati</taxon>
        <taxon>Bacteroidota</taxon>
        <taxon>Flavobacteriia</taxon>
        <taxon>Flavobacteriales</taxon>
        <taxon>Weeksellaceae</taxon>
        <taxon>Chryseobacterium group</taxon>
        <taxon>Chryseobacterium</taxon>
    </lineage>
</organism>
<keyword evidence="3" id="KW-0804">Transcription</keyword>
<dbReference type="GO" id="GO:0003677">
    <property type="term" value="F:DNA binding"/>
    <property type="evidence" value="ECO:0007669"/>
    <property type="project" value="UniProtKB-UniRule"/>
</dbReference>
<dbReference type="Gene3D" id="1.10.357.10">
    <property type="entry name" value="Tetracycline Repressor, domain 2"/>
    <property type="match status" value="1"/>
</dbReference>
<dbReference type="InterPro" id="IPR011075">
    <property type="entry name" value="TetR_C"/>
</dbReference>